<reference evidence="2" key="1">
    <citation type="journal article" date="2020" name="Nat. Genet.">
        <title>Genomic diversifications of five Gossypium allopolyploid species and their impact on cotton improvement.</title>
        <authorList>
            <person name="Chen Z.J."/>
            <person name="Sreedasyam A."/>
            <person name="Ando A."/>
            <person name="Song Q."/>
            <person name="De Santiago L.M."/>
            <person name="Hulse-Kemp A.M."/>
            <person name="Ding M."/>
            <person name="Ye W."/>
            <person name="Kirkbride R.C."/>
            <person name="Jenkins J."/>
            <person name="Plott C."/>
            <person name="Lovell J."/>
            <person name="Lin Y.M."/>
            <person name="Vaughn R."/>
            <person name="Liu B."/>
            <person name="Simpson S."/>
            <person name="Scheffler B.E."/>
            <person name="Wen L."/>
            <person name="Saski C.A."/>
            <person name="Grover C.E."/>
            <person name="Hu G."/>
            <person name="Conover J.L."/>
            <person name="Carlson J.W."/>
            <person name="Shu S."/>
            <person name="Boston L.B."/>
            <person name="Williams M."/>
            <person name="Peterson D.G."/>
            <person name="McGee K."/>
            <person name="Jones D.C."/>
            <person name="Wendel J.F."/>
            <person name="Stelly D.M."/>
            <person name="Grimwood J."/>
            <person name="Schmutz J."/>
        </authorList>
    </citation>
    <scope>NUCLEOTIDE SEQUENCE [LARGE SCALE GENOMIC DNA]</scope>
    <source>
        <strain evidence="2">cv. TM-1</strain>
    </source>
</reference>
<dbReference type="Proteomes" id="UP000818029">
    <property type="component" value="Chromosome A11"/>
</dbReference>
<accession>A0A1U8HJL8</accession>
<evidence type="ECO:0000313" key="3">
    <source>
        <dbReference type="RefSeq" id="XP_016666262.1"/>
    </source>
</evidence>
<keyword evidence="1" id="KW-0472">Membrane</keyword>
<name>A0A1U8HJL8_GOSHI</name>
<keyword evidence="2" id="KW-1185">Reference proteome</keyword>
<evidence type="ECO:0000313" key="2">
    <source>
        <dbReference type="Proteomes" id="UP000818029"/>
    </source>
</evidence>
<gene>
    <name evidence="3" type="primary">LOC107886721</name>
</gene>
<dbReference type="RefSeq" id="XP_016666262.1">
    <property type="nucleotide sequence ID" value="XM_016810773.2"/>
</dbReference>
<protein>
    <submittedName>
        <fullName evidence="3">Uncharacterized protein isoform X1</fullName>
    </submittedName>
</protein>
<evidence type="ECO:0000256" key="1">
    <source>
        <dbReference type="SAM" id="Phobius"/>
    </source>
</evidence>
<organism evidence="2 3">
    <name type="scientific">Gossypium hirsutum</name>
    <name type="common">Upland cotton</name>
    <name type="synonym">Gossypium mexicanum</name>
    <dbReference type="NCBI Taxonomy" id="3635"/>
    <lineage>
        <taxon>Eukaryota</taxon>
        <taxon>Viridiplantae</taxon>
        <taxon>Streptophyta</taxon>
        <taxon>Embryophyta</taxon>
        <taxon>Tracheophyta</taxon>
        <taxon>Spermatophyta</taxon>
        <taxon>Magnoliopsida</taxon>
        <taxon>eudicotyledons</taxon>
        <taxon>Gunneridae</taxon>
        <taxon>Pentapetalae</taxon>
        <taxon>rosids</taxon>
        <taxon>malvids</taxon>
        <taxon>Malvales</taxon>
        <taxon>Malvaceae</taxon>
        <taxon>Malvoideae</taxon>
        <taxon>Gossypium</taxon>
    </lineage>
</organism>
<dbReference type="AlphaFoldDB" id="A0A1U8HJL8"/>
<dbReference type="GeneID" id="107886721"/>
<dbReference type="KEGG" id="ghi:107886721"/>
<dbReference type="PaxDb" id="3635-A0A1U8HJL8"/>
<feature type="transmembrane region" description="Helical" evidence="1">
    <location>
        <begin position="15"/>
        <end position="33"/>
    </location>
</feature>
<proteinExistence type="predicted"/>
<keyword evidence="1" id="KW-1133">Transmembrane helix</keyword>
<keyword evidence="1" id="KW-0812">Transmembrane</keyword>
<reference evidence="3" key="2">
    <citation type="submission" date="2025-08" db="UniProtKB">
        <authorList>
            <consortium name="RefSeq"/>
        </authorList>
    </citation>
    <scope>IDENTIFICATION</scope>
</reference>
<sequence>MTVSMNLTHKVKASFLLHEHLFSWLLCVFFSFTGKQKYQVSRYHFKKQAYFYPKSVSHFLEMGSAIKHFMELFEQAETVFEVANTLWGLIENHWKFPKGIDQNVNNLKRKRDQLNGQKERTESRIKSELRPRKKVKKLICGLKLFKL</sequence>